<reference evidence="10 11" key="1">
    <citation type="submission" date="2019-09" db="EMBL/GenBank/DDBJ databases">
        <title>Screening of Novel Bioactive Compounds from Soil-Associated.</title>
        <authorList>
            <person name="Zhao S."/>
        </authorList>
    </citation>
    <scope>NUCLEOTIDE SEQUENCE [LARGE SCALE GENOMIC DNA]</scope>
    <source>
        <strain evidence="10 11">HIT-DPA4</strain>
    </source>
</reference>
<evidence type="ECO:0000256" key="6">
    <source>
        <dbReference type="ARBA" id="ARBA00023136"/>
    </source>
</evidence>
<dbReference type="Gene3D" id="1.20.1250.20">
    <property type="entry name" value="MFS general substrate transporter like domains"/>
    <property type="match status" value="1"/>
</dbReference>
<evidence type="ECO:0000256" key="2">
    <source>
        <dbReference type="ARBA" id="ARBA00022448"/>
    </source>
</evidence>
<dbReference type="AlphaFoldDB" id="A0A6H9US05"/>
<dbReference type="GO" id="GO:0005886">
    <property type="term" value="C:plasma membrane"/>
    <property type="evidence" value="ECO:0007669"/>
    <property type="project" value="UniProtKB-SubCell"/>
</dbReference>
<feature type="transmembrane region" description="Helical" evidence="8">
    <location>
        <begin position="173"/>
        <end position="191"/>
    </location>
</feature>
<dbReference type="InterPro" id="IPR050171">
    <property type="entry name" value="MFS_Transporters"/>
</dbReference>
<feature type="transmembrane region" description="Helical" evidence="8">
    <location>
        <begin position="347"/>
        <end position="367"/>
    </location>
</feature>
<keyword evidence="11" id="KW-1185">Reference proteome</keyword>
<evidence type="ECO:0000313" key="11">
    <source>
        <dbReference type="Proteomes" id="UP000442707"/>
    </source>
</evidence>
<dbReference type="RefSeq" id="WP_150956704.1">
    <property type="nucleotide sequence ID" value="NZ_VZRB01000040.1"/>
</dbReference>
<evidence type="ECO:0000256" key="1">
    <source>
        <dbReference type="ARBA" id="ARBA00004651"/>
    </source>
</evidence>
<evidence type="ECO:0000256" key="7">
    <source>
        <dbReference type="SAM" id="MobiDB-lite"/>
    </source>
</evidence>
<comment type="subcellular location">
    <subcellularLocation>
        <location evidence="1">Cell membrane</location>
        <topology evidence="1">Multi-pass membrane protein</topology>
    </subcellularLocation>
</comment>
<dbReference type="InterPro" id="IPR036259">
    <property type="entry name" value="MFS_trans_sf"/>
</dbReference>
<feature type="transmembrane region" description="Helical" evidence="8">
    <location>
        <begin position="109"/>
        <end position="128"/>
    </location>
</feature>
<feature type="region of interest" description="Disordered" evidence="7">
    <location>
        <begin position="399"/>
        <end position="418"/>
    </location>
</feature>
<proteinExistence type="predicted"/>
<dbReference type="InterPro" id="IPR011701">
    <property type="entry name" value="MFS"/>
</dbReference>
<organism evidence="10 11">
    <name type="scientific">Streptomyces luteolifulvus</name>
    <dbReference type="NCBI Taxonomy" id="2615112"/>
    <lineage>
        <taxon>Bacteria</taxon>
        <taxon>Bacillati</taxon>
        <taxon>Actinomycetota</taxon>
        <taxon>Actinomycetes</taxon>
        <taxon>Kitasatosporales</taxon>
        <taxon>Streptomycetaceae</taxon>
        <taxon>Streptomyces</taxon>
    </lineage>
</organism>
<feature type="transmembrane region" description="Helical" evidence="8">
    <location>
        <begin position="21"/>
        <end position="47"/>
    </location>
</feature>
<dbReference type="GO" id="GO:0022857">
    <property type="term" value="F:transmembrane transporter activity"/>
    <property type="evidence" value="ECO:0007669"/>
    <property type="project" value="InterPro"/>
</dbReference>
<name>A0A6H9US05_9ACTN</name>
<evidence type="ECO:0000256" key="3">
    <source>
        <dbReference type="ARBA" id="ARBA00022475"/>
    </source>
</evidence>
<dbReference type="CDD" id="cd17329">
    <property type="entry name" value="MFS_MdtH_MDR_like"/>
    <property type="match status" value="1"/>
</dbReference>
<keyword evidence="2" id="KW-0813">Transport</keyword>
<dbReference type="Proteomes" id="UP000442707">
    <property type="component" value="Unassembled WGS sequence"/>
</dbReference>
<dbReference type="SUPFAM" id="SSF103473">
    <property type="entry name" value="MFS general substrate transporter"/>
    <property type="match status" value="1"/>
</dbReference>
<dbReference type="InterPro" id="IPR020846">
    <property type="entry name" value="MFS_dom"/>
</dbReference>
<comment type="caution">
    <text evidence="10">The sequence shown here is derived from an EMBL/GenBank/DDBJ whole genome shotgun (WGS) entry which is preliminary data.</text>
</comment>
<evidence type="ECO:0000256" key="5">
    <source>
        <dbReference type="ARBA" id="ARBA00022989"/>
    </source>
</evidence>
<evidence type="ECO:0000259" key="9">
    <source>
        <dbReference type="PROSITE" id="PS50850"/>
    </source>
</evidence>
<keyword evidence="3" id="KW-1003">Cell membrane</keyword>
<accession>A0A6H9US05</accession>
<keyword evidence="6 8" id="KW-0472">Membrane</keyword>
<dbReference type="Pfam" id="PF07690">
    <property type="entry name" value="MFS_1"/>
    <property type="match status" value="1"/>
</dbReference>
<feature type="transmembrane region" description="Helical" evidence="8">
    <location>
        <begin position="149"/>
        <end position="167"/>
    </location>
</feature>
<feature type="transmembrane region" description="Helical" evidence="8">
    <location>
        <begin position="53"/>
        <end position="74"/>
    </location>
</feature>
<evidence type="ECO:0000256" key="4">
    <source>
        <dbReference type="ARBA" id="ARBA00022692"/>
    </source>
</evidence>
<feature type="transmembrane region" description="Helical" evidence="8">
    <location>
        <begin position="221"/>
        <end position="244"/>
    </location>
</feature>
<gene>
    <name evidence="10" type="ORF">F7R91_35325</name>
</gene>
<feature type="transmembrane region" description="Helical" evidence="8">
    <location>
        <begin position="374"/>
        <end position="393"/>
    </location>
</feature>
<keyword evidence="4 8" id="KW-0812">Transmembrane</keyword>
<evidence type="ECO:0000256" key="8">
    <source>
        <dbReference type="SAM" id="Phobius"/>
    </source>
</evidence>
<sequence length="418" mass="43852">MSVAALRRAAHETVSGLPRAFWWLWISTLVNRLGAFVATFMALYLTLDRGYSASYAGLVASLHGLGGVISSLGAGVMTDRLGRRPTLLLAQASTAASVALLGFMHDPVAIAAVAFLVGLTSNASRPAVQAMMADIVRPEDRVRAFSLNYWAINLGFAVSSVAAGFIAEFSYLAGFLIEAGMTAVCAVVVFLKLPESRPAVPAGKAATDDVGLGTVVRDGRFMGVVGLSFLVALIFQQGFVGLPVAMGEAGFTPADYGMAIAVNGVLIVALQIPVTRFIEDRDPRRLLVVSSLLAGYGFGLTAFAGSVGVFALTVCVWTLAEIVNAPTQTGLVVRLSPVHGRGRYQGMYTMSWSVAALVAPLMSGFVIDHFGAEWMWGLCAVIGTAAAAGYGTLMRHLPPEEPTMIEPTTTAKPETSAA</sequence>
<feature type="transmembrane region" description="Helical" evidence="8">
    <location>
        <begin position="256"/>
        <end position="274"/>
    </location>
</feature>
<dbReference type="PROSITE" id="PS50850">
    <property type="entry name" value="MFS"/>
    <property type="match status" value="1"/>
</dbReference>
<dbReference type="PANTHER" id="PTHR23517">
    <property type="entry name" value="RESISTANCE PROTEIN MDTM, PUTATIVE-RELATED-RELATED"/>
    <property type="match status" value="1"/>
</dbReference>
<feature type="domain" description="Major facilitator superfamily (MFS) profile" evidence="9">
    <location>
        <begin position="20"/>
        <end position="395"/>
    </location>
</feature>
<dbReference type="PANTHER" id="PTHR23517:SF2">
    <property type="entry name" value="MULTIDRUG RESISTANCE PROTEIN MDTH"/>
    <property type="match status" value="1"/>
</dbReference>
<feature type="transmembrane region" description="Helical" evidence="8">
    <location>
        <begin position="286"/>
        <end position="319"/>
    </location>
</feature>
<protein>
    <submittedName>
        <fullName evidence="10">MFS transporter</fullName>
    </submittedName>
</protein>
<evidence type="ECO:0000313" key="10">
    <source>
        <dbReference type="EMBL" id="KAB1140561.1"/>
    </source>
</evidence>
<dbReference type="EMBL" id="VZRB01000040">
    <property type="protein sequence ID" value="KAB1140561.1"/>
    <property type="molecule type" value="Genomic_DNA"/>
</dbReference>
<feature type="transmembrane region" description="Helical" evidence="8">
    <location>
        <begin position="86"/>
        <end position="103"/>
    </location>
</feature>
<keyword evidence="5 8" id="KW-1133">Transmembrane helix</keyword>